<protein>
    <submittedName>
        <fullName evidence="2">Uncharacterized protein</fullName>
    </submittedName>
</protein>
<keyword evidence="3" id="KW-1185">Reference proteome</keyword>
<dbReference type="AlphaFoldDB" id="M2Y5V6"/>
<accession>M2Y5V6</accession>
<proteinExistence type="predicted"/>
<reference evidence="3" key="1">
    <citation type="journal article" date="2012" name="PLoS Genet.">
        <title>The genomes of the fungal plant pathogens Cladosporium fulvum and Dothistroma septosporum reveal adaptation to different hosts and lifestyles but also signatures of common ancestry.</title>
        <authorList>
            <person name="de Wit P.J.G.M."/>
            <person name="van der Burgt A."/>
            <person name="Oekmen B."/>
            <person name="Stergiopoulos I."/>
            <person name="Abd-Elsalam K.A."/>
            <person name="Aerts A.L."/>
            <person name="Bahkali A.H."/>
            <person name="Beenen H.G."/>
            <person name="Chettri P."/>
            <person name="Cox M.P."/>
            <person name="Datema E."/>
            <person name="de Vries R.P."/>
            <person name="Dhillon B."/>
            <person name="Ganley A.R."/>
            <person name="Griffiths S.A."/>
            <person name="Guo Y."/>
            <person name="Hamelin R.C."/>
            <person name="Henrissat B."/>
            <person name="Kabir M.S."/>
            <person name="Jashni M.K."/>
            <person name="Kema G."/>
            <person name="Klaubauf S."/>
            <person name="Lapidus A."/>
            <person name="Levasseur A."/>
            <person name="Lindquist E."/>
            <person name="Mehrabi R."/>
            <person name="Ohm R.A."/>
            <person name="Owen T.J."/>
            <person name="Salamov A."/>
            <person name="Schwelm A."/>
            <person name="Schijlen E."/>
            <person name="Sun H."/>
            <person name="van den Burg H.A."/>
            <person name="van Ham R.C.H.J."/>
            <person name="Zhang S."/>
            <person name="Goodwin S.B."/>
            <person name="Grigoriev I.V."/>
            <person name="Collemare J."/>
            <person name="Bradshaw R.E."/>
        </authorList>
    </citation>
    <scope>NUCLEOTIDE SEQUENCE [LARGE SCALE GENOMIC DNA]</scope>
    <source>
        <strain evidence="3">NZE10 / CBS 128990</strain>
    </source>
</reference>
<evidence type="ECO:0000313" key="3">
    <source>
        <dbReference type="Proteomes" id="UP000016933"/>
    </source>
</evidence>
<organism evidence="2 3">
    <name type="scientific">Dothistroma septosporum (strain NZE10 / CBS 128990)</name>
    <name type="common">Red band needle blight fungus</name>
    <name type="synonym">Mycosphaerella pini</name>
    <dbReference type="NCBI Taxonomy" id="675120"/>
    <lineage>
        <taxon>Eukaryota</taxon>
        <taxon>Fungi</taxon>
        <taxon>Dikarya</taxon>
        <taxon>Ascomycota</taxon>
        <taxon>Pezizomycotina</taxon>
        <taxon>Dothideomycetes</taxon>
        <taxon>Dothideomycetidae</taxon>
        <taxon>Mycosphaerellales</taxon>
        <taxon>Mycosphaerellaceae</taxon>
        <taxon>Dothistroma</taxon>
    </lineage>
</organism>
<evidence type="ECO:0000256" key="1">
    <source>
        <dbReference type="SAM" id="MobiDB-lite"/>
    </source>
</evidence>
<feature type="region of interest" description="Disordered" evidence="1">
    <location>
        <begin position="1"/>
        <end position="20"/>
    </location>
</feature>
<reference evidence="2 3" key="2">
    <citation type="journal article" date="2012" name="PLoS Pathog.">
        <title>Diverse lifestyles and strategies of plant pathogenesis encoded in the genomes of eighteen Dothideomycetes fungi.</title>
        <authorList>
            <person name="Ohm R.A."/>
            <person name="Feau N."/>
            <person name="Henrissat B."/>
            <person name="Schoch C.L."/>
            <person name="Horwitz B.A."/>
            <person name="Barry K.W."/>
            <person name="Condon B.J."/>
            <person name="Copeland A.C."/>
            <person name="Dhillon B."/>
            <person name="Glaser F."/>
            <person name="Hesse C.N."/>
            <person name="Kosti I."/>
            <person name="LaButti K."/>
            <person name="Lindquist E.A."/>
            <person name="Lucas S."/>
            <person name="Salamov A.A."/>
            <person name="Bradshaw R.E."/>
            <person name="Ciuffetti L."/>
            <person name="Hamelin R.C."/>
            <person name="Kema G.H.J."/>
            <person name="Lawrence C."/>
            <person name="Scott J.A."/>
            <person name="Spatafora J.W."/>
            <person name="Turgeon B.G."/>
            <person name="de Wit P.J.G.M."/>
            <person name="Zhong S."/>
            <person name="Goodwin S.B."/>
            <person name="Grigoriev I.V."/>
        </authorList>
    </citation>
    <scope>NUCLEOTIDE SEQUENCE [LARGE SCALE GENOMIC DNA]</scope>
    <source>
        <strain evidence="3">NZE10 / CBS 128990</strain>
    </source>
</reference>
<dbReference type="HOGENOM" id="CLU_2831176_0_0_1"/>
<name>M2Y5V6_DOTSN</name>
<dbReference type="EMBL" id="KB446540">
    <property type="protein sequence ID" value="EME43639.1"/>
    <property type="molecule type" value="Genomic_DNA"/>
</dbReference>
<gene>
    <name evidence="2" type="ORF">DOTSEDRAFT_72864</name>
</gene>
<dbReference type="Proteomes" id="UP000016933">
    <property type="component" value="Unassembled WGS sequence"/>
</dbReference>
<evidence type="ECO:0000313" key="2">
    <source>
        <dbReference type="EMBL" id="EME43639.1"/>
    </source>
</evidence>
<sequence>MLPSATFDGEIQHTAKRTHWPKKAHSLLSDVGENVPNAEGDQQLPLASCSSCKHGNFVVAMTMCTT</sequence>